<evidence type="ECO:0000313" key="2">
    <source>
        <dbReference type="Proteomes" id="UP001054945"/>
    </source>
</evidence>
<comment type="caution">
    <text evidence="1">The sequence shown here is derived from an EMBL/GenBank/DDBJ whole genome shotgun (WGS) entry which is preliminary data.</text>
</comment>
<protein>
    <submittedName>
        <fullName evidence="1">Uncharacterized protein</fullName>
    </submittedName>
</protein>
<name>A0AAV4RC82_CAEEX</name>
<sequence>MCVLSCGSLWAEYSRLIVGENVESLAVNVHEEPYPGGHSLTSEDLAADKGNKIQEADDLKLQQLKTKLFESIATEDEGCYMRVYSRQYSIQGRSSSNQTR</sequence>
<dbReference type="Proteomes" id="UP001054945">
    <property type="component" value="Unassembled WGS sequence"/>
</dbReference>
<organism evidence="1 2">
    <name type="scientific">Caerostris extrusa</name>
    <name type="common">Bark spider</name>
    <name type="synonym">Caerostris bankana</name>
    <dbReference type="NCBI Taxonomy" id="172846"/>
    <lineage>
        <taxon>Eukaryota</taxon>
        <taxon>Metazoa</taxon>
        <taxon>Ecdysozoa</taxon>
        <taxon>Arthropoda</taxon>
        <taxon>Chelicerata</taxon>
        <taxon>Arachnida</taxon>
        <taxon>Araneae</taxon>
        <taxon>Araneomorphae</taxon>
        <taxon>Entelegynae</taxon>
        <taxon>Araneoidea</taxon>
        <taxon>Araneidae</taxon>
        <taxon>Caerostris</taxon>
    </lineage>
</organism>
<reference evidence="1 2" key="1">
    <citation type="submission" date="2021-06" db="EMBL/GenBank/DDBJ databases">
        <title>Caerostris extrusa draft genome.</title>
        <authorList>
            <person name="Kono N."/>
            <person name="Arakawa K."/>
        </authorList>
    </citation>
    <scope>NUCLEOTIDE SEQUENCE [LARGE SCALE GENOMIC DNA]</scope>
</reference>
<evidence type="ECO:0000313" key="1">
    <source>
        <dbReference type="EMBL" id="GIY18952.1"/>
    </source>
</evidence>
<dbReference type="AlphaFoldDB" id="A0AAV4RC82"/>
<keyword evidence="2" id="KW-1185">Reference proteome</keyword>
<proteinExistence type="predicted"/>
<accession>A0AAV4RC82</accession>
<gene>
    <name evidence="1" type="ORF">CEXT_231241</name>
</gene>
<dbReference type="EMBL" id="BPLR01007700">
    <property type="protein sequence ID" value="GIY18952.1"/>
    <property type="molecule type" value="Genomic_DNA"/>
</dbReference>